<protein>
    <submittedName>
        <fullName evidence="1">Uncharacterized protein</fullName>
    </submittedName>
</protein>
<keyword evidence="2" id="KW-1185">Reference proteome</keyword>
<gene>
    <name evidence="1" type="ORF">C176_09377</name>
</gene>
<dbReference type="AlphaFoldDB" id="W4EYP2"/>
<proteinExistence type="predicted"/>
<name>W4EYP2_9BACL</name>
<dbReference type="PATRIC" id="fig|1227360.4.peg.1910"/>
<dbReference type="eggNOG" id="ENOG5033E6H">
    <property type="taxonomic scope" value="Bacteria"/>
</dbReference>
<dbReference type="EMBL" id="ASQA01000016">
    <property type="protein sequence ID" value="ETT85630.1"/>
    <property type="molecule type" value="Genomic_DNA"/>
</dbReference>
<dbReference type="Proteomes" id="UP000019062">
    <property type="component" value="Unassembled WGS sequence"/>
</dbReference>
<reference evidence="1 2" key="1">
    <citation type="journal article" date="2014" name="BMC Genomics">
        <title>Genomic comparison of sporeforming bacilli isolated from milk.</title>
        <authorList>
            <person name="Moreno Switt A.I."/>
            <person name="Andrus A.D."/>
            <person name="Ranieri M.L."/>
            <person name="Orsi R.H."/>
            <person name="Ivy R."/>
            <person name="den Bakker H.C."/>
            <person name="Martin N.H."/>
            <person name="Wiedmann M."/>
            <person name="Boor K.J."/>
        </authorList>
    </citation>
    <scope>NUCLEOTIDE SEQUENCE [LARGE SCALE GENOMIC DNA]</scope>
    <source>
        <strain evidence="1 2">FSL R5-213</strain>
    </source>
</reference>
<organism evidence="1 2">
    <name type="scientific">Viridibacillus arenosi FSL R5-213</name>
    <dbReference type="NCBI Taxonomy" id="1227360"/>
    <lineage>
        <taxon>Bacteria</taxon>
        <taxon>Bacillati</taxon>
        <taxon>Bacillota</taxon>
        <taxon>Bacilli</taxon>
        <taxon>Bacillales</taxon>
        <taxon>Caryophanaceae</taxon>
        <taxon>Viridibacillus</taxon>
    </lineage>
</organism>
<evidence type="ECO:0000313" key="2">
    <source>
        <dbReference type="Proteomes" id="UP000019062"/>
    </source>
</evidence>
<accession>W4EYP2</accession>
<evidence type="ECO:0000313" key="1">
    <source>
        <dbReference type="EMBL" id="ETT85630.1"/>
    </source>
</evidence>
<comment type="caution">
    <text evidence="1">The sequence shown here is derived from an EMBL/GenBank/DDBJ whole genome shotgun (WGS) entry which is preliminary data.</text>
</comment>
<dbReference type="RefSeq" id="WP_038183414.1">
    <property type="nucleotide sequence ID" value="NZ_ASQA01000016.1"/>
</dbReference>
<sequence length="62" mass="6940">MLDKIKDSFTSKQLACSNCGRKIEEGERFTANITMPSERNMLVSRLDNAIARTANSVLCEKC</sequence>